<keyword evidence="2" id="KW-0809">Transit peptide</keyword>
<sequence>MLVVNPRPTWLIGQICQGDPLKKMAAMRYRRFLKLCEDWSVDESKRGRDLGAFLRQRVVQAFREGESTQIHDPEVCDQMFDSLNKMNNNFYREKYPRHQDTSFTEVTAVEYRMLLASDSLKQMEDMKKGVWRRLKEKFNT</sequence>
<dbReference type="Ensembl" id="ENSLLET00000003734.1">
    <property type="protein sequence ID" value="ENSLLEP00000003565.1"/>
    <property type="gene ID" value="ENSLLEG00000002302.1"/>
</dbReference>
<dbReference type="PANTHER" id="PTHR34260">
    <property type="entry name" value="UBIQUINOL-CYTOCHROME-C REDUCTASE COMPLEX ASSEMBLY FACTOR 2"/>
    <property type="match status" value="1"/>
</dbReference>
<dbReference type="OrthoDB" id="6266314at2759"/>
<evidence type="ECO:0000256" key="1">
    <source>
        <dbReference type="ARBA" id="ARBA00004436"/>
    </source>
</evidence>
<dbReference type="InterPro" id="IPR037698">
    <property type="entry name" value="UQCC2"/>
</dbReference>
<organism evidence="7 8">
    <name type="scientific">Leptobrachium leishanense</name>
    <name type="common">Leishan spiny toad</name>
    <dbReference type="NCBI Taxonomy" id="445787"/>
    <lineage>
        <taxon>Eukaryota</taxon>
        <taxon>Metazoa</taxon>
        <taxon>Chordata</taxon>
        <taxon>Craniata</taxon>
        <taxon>Vertebrata</taxon>
        <taxon>Euteleostomi</taxon>
        <taxon>Amphibia</taxon>
        <taxon>Batrachia</taxon>
        <taxon>Anura</taxon>
        <taxon>Pelobatoidea</taxon>
        <taxon>Megophryidae</taxon>
        <taxon>Leptobrachium</taxon>
    </lineage>
</organism>
<evidence type="ECO:0000256" key="3">
    <source>
        <dbReference type="ARBA" id="ARBA00023128"/>
    </source>
</evidence>
<protein>
    <recommendedName>
        <fullName evidence="6">Mitochondrial nucleoid factor 1</fullName>
    </recommendedName>
    <alternativeName>
        <fullName evidence="5">Mitochondrial protein M19</fullName>
    </alternativeName>
</protein>
<dbReference type="AlphaFoldDB" id="A0A8C5LX49"/>
<evidence type="ECO:0000256" key="6">
    <source>
        <dbReference type="ARBA" id="ARBA00032983"/>
    </source>
</evidence>
<evidence type="ECO:0000313" key="7">
    <source>
        <dbReference type="Ensembl" id="ENSLLEP00000003565.1"/>
    </source>
</evidence>
<evidence type="ECO:0000256" key="4">
    <source>
        <dbReference type="ARBA" id="ARBA00023271"/>
    </source>
</evidence>
<evidence type="ECO:0000256" key="5">
    <source>
        <dbReference type="ARBA" id="ARBA00031206"/>
    </source>
</evidence>
<keyword evidence="3" id="KW-0496">Mitochondrion</keyword>
<reference evidence="7" key="1">
    <citation type="submission" date="2025-08" db="UniProtKB">
        <authorList>
            <consortium name="Ensembl"/>
        </authorList>
    </citation>
    <scope>IDENTIFICATION</scope>
</reference>
<evidence type="ECO:0000313" key="8">
    <source>
        <dbReference type="Proteomes" id="UP000694569"/>
    </source>
</evidence>
<keyword evidence="8" id="KW-1185">Reference proteome</keyword>
<comment type="subcellular location">
    <subcellularLocation>
        <location evidence="1">Mitochondrion matrix</location>
        <location evidence="1">Mitochondrion nucleoid</location>
    </subcellularLocation>
</comment>
<dbReference type="Proteomes" id="UP000694569">
    <property type="component" value="Unplaced"/>
</dbReference>
<dbReference type="GeneTree" id="ENSGT00510000048041"/>
<dbReference type="Pfam" id="PF20180">
    <property type="entry name" value="UQCC2_CBP6"/>
    <property type="match status" value="1"/>
</dbReference>
<keyword evidence="4" id="KW-1135">Mitochondrion nucleoid</keyword>
<dbReference type="PANTHER" id="PTHR34260:SF1">
    <property type="entry name" value="UBIQUINOL-CYTOCHROME-C REDUCTASE COMPLEX ASSEMBLY FACTOR 2"/>
    <property type="match status" value="1"/>
</dbReference>
<evidence type="ECO:0000256" key="2">
    <source>
        <dbReference type="ARBA" id="ARBA00022946"/>
    </source>
</evidence>
<dbReference type="GO" id="GO:0034551">
    <property type="term" value="P:mitochondrial respiratory chain complex III assembly"/>
    <property type="evidence" value="ECO:0007669"/>
    <property type="project" value="TreeGrafter"/>
</dbReference>
<name>A0A8C5LX49_9ANUR</name>
<dbReference type="GO" id="GO:0042645">
    <property type="term" value="C:mitochondrial nucleoid"/>
    <property type="evidence" value="ECO:0007669"/>
    <property type="project" value="UniProtKB-SubCell"/>
</dbReference>
<reference evidence="7" key="2">
    <citation type="submission" date="2025-09" db="UniProtKB">
        <authorList>
            <consortium name="Ensembl"/>
        </authorList>
    </citation>
    <scope>IDENTIFICATION</scope>
</reference>
<accession>A0A8C5LX49</accession>
<proteinExistence type="predicted"/>